<feature type="domain" description="2Fe-2S ferredoxin-type" evidence="12">
    <location>
        <begin position="441"/>
        <end position="525"/>
    </location>
</feature>
<evidence type="ECO:0000313" key="14">
    <source>
        <dbReference type="EMBL" id="PNL73938.1"/>
    </source>
</evidence>
<comment type="cofactor">
    <cofactor evidence="1">
        <name>FAD</name>
        <dbReference type="ChEBI" id="CHEBI:57692"/>
    </cofactor>
</comment>
<dbReference type="AlphaFoldDB" id="A0AAX0X0E0"/>
<keyword evidence="11" id="KW-0812">Transmembrane</keyword>
<dbReference type="Pfam" id="PF00175">
    <property type="entry name" value="NAD_binding_1"/>
    <property type="match status" value="1"/>
</dbReference>
<evidence type="ECO:0000256" key="10">
    <source>
        <dbReference type="ARBA" id="ARBA00061434"/>
    </source>
</evidence>
<dbReference type="InterPro" id="IPR008333">
    <property type="entry name" value="Cbr1-like_FAD-bd_dom"/>
</dbReference>
<dbReference type="SUPFAM" id="SSF54292">
    <property type="entry name" value="2Fe-2S ferredoxin-like"/>
    <property type="match status" value="1"/>
</dbReference>
<dbReference type="Gene3D" id="2.40.30.10">
    <property type="entry name" value="Translation factors"/>
    <property type="match status" value="1"/>
</dbReference>
<dbReference type="PROSITE" id="PS51384">
    <property type="entry name" value="FAD_FR"/>
    <property type="match status" value="1"/>
</dbReference>
<dbReference type="InterPro" id="IPR012675">
    <property type="entry name" value="Beta-grasp_dom_sf"/>
</dbReference>
<keyword evidence="7" id="KW-0408">Iron</keyword>
<dbReference type="GO" id="GO:0051537">
    <property type="term" value="F:2 iron, 2 sulfur cluster binding"/>
    <property type="evidence" value="ECO:0007669"/>
    <property type="project" value="UniProtKB-KW"/>
</dbReference>
<dbReference type="CDD" id="cd00207">
    <property type="entry name" value="fer2"/>
    <property type="match status" value="1"/>
</dbReference>
<dbReference type="Pfam" id="PF00111">
    <property type="entry name" value="Fer2"/>
    <property type="match status" value="1"/>
</dbReference>
<keyword evidence="5" id="KW-0274">FAD</keyword>
<evidence type="ECO:0000259" key="13">
    <source>
        <dbReference type="PROSITE" id="PS51384"/>
    </source>
</evidence>
<evidence type="ECO:0000313" key="15">
    <source>
        <dbReference type="Proteomes" id="UP000192511"/>
    </source>
</evidence>
<dbReference type="GO" id="GO:0046872">
    <property type="term" value="F:metal ion binding"/>
    <property type="evidence" value="ECO:0007669"/>
    <property type="project" value="UniProtKB-KW"/>
</dbReference>
<keyword evidence="2" id="KW-0285">Flavoprotein</keyword>
<dbReference type="InterPro" id="IPR050415">
    <property type="entry name" value="MRET"/>
</dbReference>
<evidence type="ECO:0000259" key="12">
    <source>
        <dbReference type="PROSITE" id="PS51085"/>
    </source>
</evidence>
<sequence length="525" mass="58531">MMQEPLTLEMYENAKRLADERVNQGNQLLTAEVEKLRLATQKQDAEAMEQANEQIWRAQAMIQSGLTAQRSLAEKKNIQGTALQWLRKEMNLPAVEVQPQSNGFFGLSWFHIITMMLFALFTFSMIWMYFQKLKRVNVLLARLSGSTTEPGVSAGPAFLPTTITPPVEPIPVNAVIAPTKSNAWTGHLQVAGIFVETPTVKTFRLVDPASGKLPFNYLPGQFITVTLNLNNIPVKRSYTIASSPTLRDCCEITVKHEEKGTVSHYLHTQVHENDVLQCTGPSGRFTFTGQEAQSIVLIAGGVGITPMMSVIRYLTDRSWKGDIFFFFCCKDEENIIFAEEIEYLRKRFPNLHVFLVLDNLSEPTKNQFIQGPLTKDLLTRFVPEFITHRIHLCGPPPMMNAVKTMLDALQVPKENIIVEIFAGVLPPKTEPQLPEEAGKTAVVTFAKANKTAVLTPQKTILEASEDVGVNIEYSCRIGICGLCKTKLLKGKVTMDVEDGLTDEDKKQNIILACQAKACEDVVVDA</sequence>
<dbReference type="PRINTS" id="PR00371">
    <property type="entry name" value="FPNCR"/>
</dbReference>
<name>A0AAX0X0E0_9GAMM</name>
<keyword evidence="6" id="KW-0560">Oxidoreductase</keyword>
<evidence type="ECO:0000256" key="8">
    <source>
        <dbReference type="ARBA" id="ARBA00023014"/>
    </source>
</evidence>
<dbReference type="EMBL" id="NBTX02000001">
    <property type="protein sequence ID" value="PNL73938.1"/>
    <property type="molecule type" value="Genomic_DNA"/>
</dbReference>
<dbReference type="Gene3D" id="3.40.50.80">
    <property type="entry name" value="Nucleotide-binding domain of ferredoxin-NADP reductase (FNR) module"/>
    <property type="match status" value="1"/>
</dbReference>
<evidence type="ECO:0000256" key="2">
    <source>
        <dbReference type="ARBA" id="ARBA00022630"/>
    </source>
</evidence>
<comment type="caution">
    <text evidence="14">The sequence shown here is derived from an EMBL/GenBank/DDBJ whole genome shotgun (WGS) entry which is preliminary data.</text>
</comment>
<reference evidence="14" key="1">
    <citation type="submission" date="2017-12" db="EMBL/GenBank/DDBJ databases">
        <title>FDA dAtabase for Regulatory Grade micrObial Sequences (FDA-ARGOS): Supporting development and validation of Infectious Disease Dx tests.</title>
        <authorList>
            <person name="Kerrigan L."/>
            <person name="Tallon L.J."/>
            <person name="Sadzewicz L."/>
            <person name="Sengamalay N."/>
            <person name="Ott S."/>
            <person name="Godinez A."/>
            <person name="Nagaraj S."/>
            <person name="Vavikolanu K."/>
            <person name="Vyas G."/>
            <person name="Nadendla S."/>
            <person name="Aluvathingal J."/>
            <person name="Sichtig H."/>
        </authorList>
    </citation>
    <scope>NUCLEOTIDE SEQUENCE [LARGE SCALE GENOMIC DNA]</scope>
    <source>
        <strain evidence="14">FDAARGOS_200</strain>
    </source>
</reference>
<evidence type="ECO:0000256" key="5">
    <source>
        <dbReference type="ARBA" id="ARBA00022827"/>
    </source>
</evidence>
<dbReference type="RefSeq" id="WP_058388580.1">
    <property type="nucleotide sequence ID" value="NZ_CBCRWC010000009.1"/>
</dbReference>
<dbReference type="CDD" id="cd06217">
    <property type="entry name" value="FNR_iron_sulfur_binding_3"/>
    <property type="match status" value="1"/>
</dbReference>
<dbReference type="GO" id="GO:0016491">
    <property type="term" value="F:oxidoreductase activity"/>
    <property type="evidence" value="ECO:0007669"/>
    <property type="project" value="UniProtKB-KW"/>
</dbReference>
<dbReference type="InterPro" id="IPR001433">
    <property type="entry name" value="OxRdtase_FAD/NAD-bd"/>
</dbReference>
<evidence type="ECO:0000256" key="6">
    <source>
        <dbReference type="ARBA" id="ARBA00023002"/>
    </source>
</evidence>
<proteinExistence type="inferred from homology"/>
<evidence type="ECO:0000256" key="1">
    <source>
        <dbReference type="ARBA" id="ARBA00001974"/>
    </source>
</evidence>
<accession>A0AAX0X0E0</accession>
<dbReference type="InterPro" id="IPR017927">
    <property type="entry name" value="FAD-bd_FR_type"/>
</dbReference>
<dbReference type="InterPro" id="IPR036010">
    <property type="entry name" value="2Fe-2S_ferredoxin-like_sf"/>
</dbReference>
<keyword evidence="11" id="KW-1133">Transmembrane helix</keyword>
<dbReference type="PANTHER" id="PTHR47354">
    <property type="entry name" value="NADH OXIDOREDUCTASE HCR"/>
    <property type="match status" value="1"/>
</dbReference>
<dbReference type="Gene3D" id="3.10.20.30">
    <property type="match status" value="1"/>
</dbReference>
<dbReference type="PRINTS" id="PR00406">
    <property type="entry name" value="CYTB5RDTASE"/>
</dbReference>
<protein>
    <submittedName>
        <fullName evidence="14">Oxidoreductase</fullName>
    </submittedName>
</protein>
<comment type="cofactor">
    <cofactor evidence="9">
        <name>[2Fe-2S] cluster</name>
        <dbReference type="ChEBI" id="CHEBI:190135"/>
    </cofactor>
</comment>
<feature type="domain" description="FAD-binding FR-type" evidence="13">
    <location>
        <begin position="183"/>
        <end position="288"/>
    </location>
</feature>
<dbReference type="SUPFAM" id="SSF52343">
    <property type="entry name" value="Ferredoxin reductase-like, C-terminal NADP-linked domain"/>
    <property type="match status" value="1"/>
</dbReference>
<keyword evidence="4" id="KW-0479">Metal-binding</keyword>
<dbReference type="SUPFAM" id="SSF63380">
    <property type="entry name" value="Riboflavin synthase domain-like"/>
    <property type="match status" value="1"/>
</dbReference>
<dbReference type="PROSITE" id="PS51085">
    <property type="entry name" value="2FE2S_FER_2"/>
    <property type="match status" value="1"/>
</dbReference>
<dbReference type="Proteomes" id="UP000192511">
    <property type="component" value="Unassembled WGS sequence"/>
</dbReference>
<evidence type="ECO:0000256" key="4">
    <source>
        <dbReference type="ARBA" id="ARBA00022723"/>
    </source>
</evidence>
<gene>
    <name evidence="14" type="ORF">A6J39_000275</name>
</gene>
<comment type="similarity">
    <text evidence="10">In the N-terminal section; belongs to the FAD-binding oxidoreductase type 6 family.</text>
</comment>
<dbReference type="InterPro" id="IPR006058">
    <property type="entry name" value="2Fe2S_fd_BS"/>
</dbReference>
<dbReference type="InterPro" id="IPR001709">
    <property type="entry name" value="Flavoprot_Pyr_Nucl_cyt_Rdtase"/>
</dbReference>
<dbReference type="InterPro" id="IPR039261">
    <property type="entry name" value="FNR_nucleotide-bd"/>
</dbReference>
<keyword evidence="3" id="KW-0001">2Fe-2S</keyword>
<dbReference type="PANTHER" id="PTHR47354:SF6">
    <property type="entry name" value="NADH OXIDOREDUCTASE HCR"/>
    <property type="match status" value="1"/>
</dbReference>
<dbReference type="PROSITE" id="PS00197">
    <property type="entry name" value="2FE2S_FER_1"/>
    <property type="match status" value="1"/>
</dbReference>
<keyword evidence="11" id="KW-0472">Membrane</keyword>
<feature type="transmembrane region" description="Helical" evidence="11">
    <location>
        <begin position="109"/>
        <end position="130"/>
    </location>
</feature>
<evidence type="ECO:0000256" key="9">
    <source>
        <dbReference type="ARBA" id="ARBA00034078"/>
    </source>
</evidence>
<dbReference type="Pfam" id="PF00970">
    <property type="entry name" value="FAD_binding_6"/>
    <property type="match status" value="1"/>
</dbReference>
<evidence type="ECO:0000256" key="3">
    <source>
        <dbReference type="ARBA" id="ARBA00022714"/>
    </source>
</evidence>
<organism evidence="14 15">
    <name type="scientific">Legionella anisa</name>
    <dbReference type="NCBI Taxonomy" id="28082"/>
    <lineage>
        <taxon>Bacteria</taxon>
        <taxon>Pseudomonadati</taxon>
        <taxon>Pseudomonadota</taxon>
        <taxon>Gammaproteobacteria</taxon>
        <taxon>Legionellales</taxon>
        <taxon>Legionellaceae</taxon>
        <taxon>Legionella</taxon>
    </lineage>
</organism>
<keyword evidence="8" id="KW-0411">Iron-sulfur</keyword>
<dbReference type="InterPro" id="IPR017938">
    <property type="entry name" value="Riboflavin_synthase-like_b-brl"/>
</dbReference>
<evidence type="ECO:0000256" key="7">
    <source>
        <dbReference type="ARBA" id="ARBA00023004"/>
    </source>
</evidence>
<evidence type="ECO:0000256" key="11">
    <source>
        <dbReference type="SAM" id="Phobius"/>
    </source>
</evidence>
<keyword evidence="15" id="KW-1185">Reference proteome</keyword>
<dbReference type="InterPro" id="IPR001041">
    <property type="entry name" value="2Fe-2S_ferredoxin-type"/>
</dbReference>